<gene>
    <name evidence="2" type="ORF">DGD08_06535</name>
</gene>
<dbReference type="InterPro" id="IPR036928">
    <property type="entry name" value="AS_sf"/>
</dbReference>
<dbReference type="Pfam" id="PF01425">
    <property type="entry name" value="Amidase"/>
    <property type="match status" value="2"/>
</dbReference>
<dbReference type="Gene3D" id="3.90.1300.10">
    <property type="entry name" value="Amidase signature (AS) domain"/>
    <property type="match status" value="1"/>
</dbReference>
<accession>A0A3D4V6Z6</accession>
<feature type="domain" description="Amidase" evidence="1">
    <location>
        <begin position="280"/>
        <end position="392"/>
    </location>
</feature>
<evidence type="ECO:0000313" key="2">
    <source>
        <dbReference type="EMBL" id="HCT56855.1"/>
    </source>
</evidence>
<dbReference type="NCBIfam" id="NF006169">
    <property type="entry name" value="PRK08310.1"/>
    <property type="match status" value="1"/>
</dbReference>
<proteinExistence type="predicted"/>
<organism evidence="2 3">
    <name type="scientific">Gemmatimonas aurantiaca</name>
    <dbReference type="NCBI Taxonomy" id="173480"/>
    <lineage>
        <taxon>Bacteria</taxon>
        <taxon>Pseudomonadati</taxon>
        <taxon>Gemmatimonadota</taxon>
        <taxon>Gemmatimonadia</taxon>
        <taxon>Gemmatimonadales</taxon>
        <taxon>Gemmatimonadaceae</taxon>
        <taxon>Gemmatimonas</taxon>
    </lineage>
</organism>
<reference evidence="2 3" key="1">
    <citation type="journal article" date="2018" name="Nat. Biotechnol.">
        <title>A standardized bacterial taxonomy based on genome phylogeny substantially revises the tree of life.</title>
        <authorList>
            <person name="Parks D.H."/>
            <person name="Chuvochina M."/>
            <person name="Waite D.W."/>
            <person name="Rinke C."/>
            <person name="Skarshewski A."/>
            <person name="Chaumeil P.A."/>
            <person name="Hugenholtz P."/>
        </authorList>
    </citation>
    <scope>NUCLEOTIDE SEQUENCE [LARGE SCALE GENOMIC DNA]</scope>
    <source>
        <strain evidence="2">UBA8844</strain>
    </source>
</reference>
<name>A0A3D4V6Z6_9BACT</name>
<dbReference type="Proteomes" id="UP000264071">
    <property type="component" value="Unassembled WGS sequence"/>
</dbReference>
<comment type="caution">
    <text evidence="2">The sequence shown here is derived from an EMBL/GenBank/DDBJ whole genome shotgun (WGS) entry which is preliminary data.</text>
</comment>
<dbReference type="PANTHER" id="PTHR46310:SF7">
    <property type="entry name" value="AMIDASE 1"/>
    <property type="match status" value="1"/>
</dbReference>
<dbReference type="OMA" id="WGLRTTH"/>
<dbReference type="InterPro" id="IPR020556">
    <property type="entry name" value="Amidase_CS"/>
</dbReference>
<protein>
    <submittedName>
        <fullName evidence="2">Amidase</fullName>
    </submittedName>
</protein>
<sequence>MNHPADSILSRDPFNAFCRHTHVALGGATEGPLVGLTFGLKDNFDVAGHRTGFGSPDWFRTHPPAMQNTPVLDTLLAAGARMVGKTHTEEMTFSLTGENAHYGTPINPAAPDRVPGGSSSGSASAVAGGLVDFAIGSDTGGSVRAPASFCGIYGLRPTHGRISLAGACPLAPMFDTCGWFARDPELLRRVGQVLFASSGAHESGEPGALLYASDAFAHTMPGVDDALMPAVSAVSGVLGALRPVTVSPDGLPAWYEVFRVLQFGEIWKTHGGWVRQMRPTFGAQIAPRFEAASKVTVPEVEAMTAERVRIQQRLDALLADNAVMVLPTVPDCAPRRGLPLPETVTVRERSLALLCIAGLGGLPQLSMPLAKVEGGPIGLSLIAARGNDELLLDAACRIASATSM</sequence>
<dbReference type="PANTHER" id="PTHR46310">
    <property type="entry name" value="AMIDASE 1"/>
    <property type="match status" value="1"/>
</dbReference>
<evidence type="ECO:0000259" key="1">
    <source>
        <dbReference type="Pfam" id="PF01425"/>
    </source>
</evidence>
<dbReference type="SUPFAM" id="SSF75304">
    <property type="entry name" value="Amidase signature (AS) enzymes"/>
    <property type="match status" value="1"/>
</dbReference>
<feature type="domain" description="Amidase" evidence="1">
    <location>
        <begin position="27"/>
        <end position="190"/>
    </location>
</feature>
<dbReference type="InterPro" id="IPR023631">
    <property type="entry name" value="Amidase_dom"/>
</dbReference>
<dbReference type="AlphaFoldDB" id="A0A3D4V6Z6"/>
<dbReference type="EMBL" id="DPIY01000006">
    <property type="protein sequence ID" value="HCT56855.1"/>
    <property type="molecule type" value="Genomic_DNA"/>
</dbReference>
<dbReference type="PROSITE" id="PS00571">
    <property type="entry name" value="AMIDASES"/>
    <property type="match status" value="1"/>
</dbReference>
<evidence type="ECO:0000313" key="3">
    <source>
        <dbReference type="Proteomes" id="UP000264071"/>
    </source>
</evidence>